<evidence type="ECO:0000313" key="3">
    <source>
        <dbReference type="Proteomes" id="UP000054498"/>
    </source>
</evidence>
<sequence>MPVDAENLNYASVALIGTFLISNIMFFFPKYGAYKWFTGPAKTVDVEDSVMDIGDAASKALD</sequence>
<gene>
    <name evidence="2" type="ORF">MNEG_8039</name>
</gene>
<dbReference type="RefSeq" id="XP_013898939.1">
    <property type="nucleotide sequence ID" value="XM_014043485.1"/>
</dbReference>
<dbReference type="GeneID" id="25740915"/>
<proteinExistence type="predicted"/>
<keyword evidence="3" id="KW-1185">Reference proteome</keyword>
<name>A0A0D2M9C7_9CHLO</name>
<keyword evidence="1" id="KW-1133">Transmembrane helix</keyword>
<dbReference type="KEGG" id="mng:MNEG_8039"/>
<keyword evidence="1" id="KW-0472">Membrane</keyword>
<evidence type="ECO:0000313" key="2">
    <source>
        <dbReference type="EMBL" id="KIY99919.1"/>
    </source>
</evidence>
<dbReference type="EMBL" id="KK101703">
    <property type="protein sequence ID" value="KIY99919.1"/>
    <property type="molecule type" value="Genomic_DNA"/>
</dbReference>
<dbReference type="OrthoDB" id="4476201at2759"/>
<evidence type="ECO:0000256" key="1">
    <source>
        <dbReference type="SAM" id="Phobius"/>
    </source>
</evidence>
<accession>A0A0D2M9C7</accession>
<keyword evidence="1" id="KW-0812">Transmembrane</keyword>
<reference evidence="2 3" key="1">
    <citation type="journal article" date="2013" name="BMC Genomics">
        <title>Reconstruction of the lipid metabolism for the microalga Monoraphidium neglectum from its genome sequence reveals characteristics suitable for biofuel production.</title>
        <authorList>
            <person name="Bogen C."/>
            <person name="Al-Dilaimi A."/>
            <person name="Albersmeier A."/>
            <person name="Wichmann J."/>
            <person name="Grundmann M."/>
            <person name="Rupp O."/>
            <person name="Lauersen K.J."/>
            <person name="Blifernez-Klassen O."/>
            <person name="Kalinowski J."/>
            <person name="Goesmann A."/>
            <person name="Mussgnug J.H."/>
            <person name="Kruse O."/>
        </authorList>
    </citation>
    <scope>NUCLEOTIDE SEQUENCE [LARGE SCALE GENOMIC DNA]</scope>
    <source>
        <strain evidence="2 3">SAG 48.87</strain>
    </source>
</reference>
<protein>
    <submittedName>
        <fullName evidence="2">Uncharacterized protein</fullName>
    </submittedName>
</protein>
<feature type="transmembrane region" description="Helical" evidence="1">
    <location>
        <begin position="12"/>
        <end position="28"/>
    </location>
</feature>
<dbReference type="AlphaFoldDB" id="A0A0D2M9C7"/>
<dbReference type="Proteomes" id="UP000054498">
    <property type="component" value="Unassembled WGS sequence"/>
</dbReference>
<organism evidence="2 3">
    <name type="scientific">Monoraphidium neglectum</name>
    <dbReference type="NCBI Taxonomy" id="145388"/>
    <lineage>
        <taxon>Eukaryota</taxon>
        <taxon>Viridiplantae</taxon>
        <taxon>Chlorophyta</taxon>
        <taxon>core chlorophytes</taxon>
        <taxon>Chlorophyceae</taxon>
        <taxon>CS clade</taxon>
        <taxon>Sphaeropleales</taxon>
        <taxon>Selenastraceae</taxon>
        <taxon>Monoraphidium</taxon>
    </lineage>
</organism>